<dbReference type="GeneID" id="8229998"/>
<evidence type="ECO:0000259" key="3">
    <source>
        <dbReference type="PROSITE" id="PS50004"/>
    </source>
</evidence>
<protein>
    <recommendedName>
        <fullName evidence="3">C2 domain-containing protein</fullName>
    </recommendedName>
</protein>
<evidence type="ECO:0000313" key="6">
    <source>
        <dbReference type="Proteomes" id="UP000009046"/>
    </source>
</evidence>
<dbReference type="Pfam" id="PF17661">
    <property type="entry name" value="DUF5523"/>
    <property type="match status" value="1"/>
</dbReference>
<organism>
    <name type="scientific">Pediculus humanus subsp. corporis</name>
    <name type="common">Body louse</name>
    <dbReference type="NCBI Taxonomy" id="121224"/>
    <lineage>
        <taxon>Eukaryota</taxon>
        <taxon>Metazoa</taxon>
        <taxon>Ecdysozoa</taxon>
        <taxon>Arthropoda</taxon>
        <taxon>Hexapoda</taxon>
        <taxon>Insecta</taxon>
        <taxon>Pterygota</taxon>
        <taxon>Neoptera</taxon>
        <taxon>Paraneoptera</taxon>
        <taxon>Psocodea</taxon>
        <taxon>Troctomorpha</taxon>
        <taxon>Phthiraptera</taxon>
        <taxon>Anoplura</taxon>
        <taxon>Pediculidae</taxon>
        <taxon>Pediculus</taxon>
    </lineage>
</organism>
<name>E0VUC2_PEDHC</name>
<dbReference type="GO" id="GO:1904491">
    <property type="term" value="P:protein localization to ciliary transition zone"/>
    <property type="evidence" value="ECO:0007669"/>
    <property type="project" value="TreeGrafter"/>
</dbReference>
<feature type="domain" description="C2" evidence="3">
    <location>
        <begin position="1023"/>
        <end position="1184"/>
    </location>
</feature>
<dbReference type="InterPro" id="IPR056290">
    <property type="entry name" value="CEPT76/DRC7_peptidase-like_dom"/>
</dbReference>
<feature type="compositionally biased region" description="Acidic residues" evidence="2">
    <location>
        <begin position="596"/>
        <end position="610"/>
    </location>
</feature>
<gene>
    <name evidence="5" type="primary">8229998</name>
    <name evidence="4" type="ORF">Phum_PHUM449050</name>
</gene>
<accession>E0VUC2</accession>
<sequence length="1604" mass="186408">MFQNNSNTLEENDVPQHLFISPNHSLSDPCSSSYSNYSSSDTENLFSTSKKTLKSFESSGKTKSRFKGNKIHDLQTQNYDNNEKEKSIDSKIENLKFLGIPKRYDRRSSAGGSSIDTEFKKSVTSASELSYRERIRERFNTVRERAVESLSRPQSRIQSTLKNKIKHEIDDSLKQEEYELSIALKRHEEEAKIDDEINFFTEEEEEEEENTLEPETPEEKLTPASEIQSSTEETEESKILPAELLGLQDDWDLVEYVDPQMVKSKNLKLWNEKLFYPTTKPTSLENKLEPGLTPRSLEEEGHYVEKKIKVSNSLKNKLEQRLLMNPEGRKWFGRDGELISSNCPLKHLSVRPYLGEDTNQTRNQLIWKPAVRSELTSKYKTLSENTNYVLDIDVNSIEFSHHPLFSREHVLVQRLKELYIKYRKRKELDSLNRLNGRLKALRRTRDNIQNIIKEGGDADDLNLEKKLNEYVNDIKEVRNMRYAEGKIDKQLKIKILTTWKDVQKLREQQGYQCTTFKLNVVKKINENIGEEKIKWNSELKQEIDEIVNELKTDYKKHLNEYKKKHEMWLNDKRERKKKNFKKIEKTSETESANGSESEDDDDDDDDEEIFEKEPKPPKPVVVSEIKVKTTEKFKESFRLPEEPELEFSMSKDLTVDSTSYNNKEELRRNAVKRCCVYIKLFYNDKEVCRSKPSPITQKFTAKICQRFAIRILEWPESLMIEIHEESGSLSKSVLVPGIYLPLPDCFTTVQNSDVVKHEFSSEIPINYSHSGVGSGSEIIPCPDGSDFNNYPLRLYTSGTVALRLGWVDDNGKILGPVEKYWNNVRNEPNLNLSETILSGGGFDIKKLKEWAEKSKLDPNDPYNSGFFNFLETASDYECEKPKHFRLNPLLKEFDFCNDDDIENNLRLKLLRLRNSSEPEFKDFKMVPLNEKEIHKEIFKDFEKKKTWQYILNQVQPSDPIVGHRAWGKKYLEQVQQMLLKQCRISKGNKKYEDIIMEESVPDIGTLALTFMKWLQPRRPLRPTRKEIKKIITQNISKQDVKINVNVVRAFEVPVRKDIINKSFNDKDVEGFSLVNVRPFVEISFQGSVARTTAAEGANPTWNQNLQILINNKKEIFSPISGKGNFESVKDNLYLHLFDEIVIDLLEDDSARETNIHQRLEKRWLGSMEIPFTTLQLNSRIEGTFKLYSPPILLGYEREAHRLHFNSSPNKENVLPQRDATFITLFLTVQPALNPPKVIKEKMGSSEMVNLEKHLEEWLEEVNILFPNRKIKTLVLDISGKSVCVTRFIKALPLPPLIEEEEPFPELIARFVAMIPLITENLLAPGYFDIWLNGDQVLRLLSGDFEDHAILLCCYFLQMGLQAYVLLGSGIPNGFSAYVLVKEIENKTVKYFVWDPTTGQKYGVDDSFCPLQKVYCVINDVNIWANVQAEETPRRMRFDLTKRADWFPCFGKNISPPSNSVQPETIDYRITSKQAVDFLQDKIEKKLRESLMKWRKKQRTQWNRYCAATLRKLLPNLEESMWNTDDQIPDHLLELQHILASHKVCGFPINMAFTDIEAVIKAVKATGVHCIEVEEVEFSLAVYIHPYPNNVLSVWVYVASLIKRR</sequence>
<feature type="region of interest" description="Disordered" evidence="2">
    <location>
        <begin position="200"/>
        <end position="237"/>
    </location>
</feature>
<dbReference type="GO" id="GO:1905515">
    <property type="term" value="P:non-motile cilium assembly"/>
    <property type="evidence" value="ECO:0007669"/>
    <property type="project" value="TreeGrafter"/>
</dbReference>
<reference evidence="5" key="3">
    <citation type="submission" date="2021-02" db="UniProtKB">
        <authorList>
            <consortium name="EnsemblMetazoa"/>
        </authorList>
    </citation>
    <scope>IDENTIFICATION</scope>
    <source>
        <strain evidence="5">USDA</strain>
    </source>
</reference>
<dbReference type="STRING" id="121224.E0VUC2"/>
<dbReference type="CTD" id="8229998"/>
<evidence type="ECO:0000256" key="2">
    <source>
        <dbReference type="SAM" id="MobiDB-lite"/>
    </source>
</evidence>
<dbReference type="VEuPathDB" id="VectorBase:PHUM449050"/>
<dbReference type="InterPro" id="IPR052434">
    <property type="entry name" value="Tectonic-like_complex_comp"/>
</dbReference>
<dbReference type="PANTHER" id="PTHR20837:SF0">
    <property type="entry name" value="COILED-COIL AND C2 DOMAIN-CONTAINING PROTEIN 2A"/>
    <property type="match status" value="1"/>
</dbReference>
<feature type="region of interest" description="Disordered" evidence="2">
    <location>
        <begin position="579"/>
        <end position="622"/>
    </location>
</feature>
<evidence type="ECO:0000313" key="4">
    <source>
        <dbReference type="EMBL" id="EEB16978.1"/>
    </source>
</evidence>
<dbReference type="Pfam" id="PF24652">
    <property type="entry name" value="CEP76_C"/>
    <property type="match status" value="1"/>
</dbReference>
<keyword evidence="1" id="KW-0175">Coiled coil</keyword>
<dbReference type="EnsemblMetazoa" id="PHUM449050-RA">
    <property type="protein sequence ID" value="PHUM449050-PA"/>
    <property type="gene ID" value="PHUM449050"/>
</dbReference>
<dbReference type="PANTHER" id="PTHR20837">
    <property type="entry name" value="CENTROSOMAL PROTEIN-RELATED"/>
    <property type="match status" value="1"/>
</dbReference>
<dbReference type="InterPro" id="IPR041510">
    <property type="entry name" value="DUF5523"/>
</dbReference>
<feature type="coiled-coil region" evidence="1">
    <location>
        <begin position="424"/>
        <end position="451"/>
    </location>
</feature>
<dbReference type="SUPFAM" id="SSF49562">
    <property type="entry name" value="C2 domain (Calcium/lipid-binding domain, CaLB)"/>
    <property type="match status" value="1"/>
</dbReference>
<feature type="compositionally biased region" description="Acidic residues" evidence="2">
    <location>
        <begin position="200"/>
        <end position="216"/>
    </location>
</feature>
<dbReference type="InParanoid" id="E0VUC2"/>
<dbReference type="PROSITE" id="PS50004">
    <property type="entry name" value="C2"/>
    <property type="match status" value="1"/>
</dbReference>
<dbReference type="InterPro" id="IPR056288">
    <property type="entry name" value="CEP76_C"/>
</dbReference>
<dbReference type="RefSeq" id="XP_002429716.1">
    <property type="nucleotide sequence ID" value="XM_002429671.1"/>
</dbReference>
<dbReference type="EMBL" id="AAZO01005477">
    <property type="status" value="NOT_ANNOTATED_CDS"/>
    <property type="molecule type" value="Genomic_DNA"/>
</dbReference>
<evidence type="ECO:0000256" key="1">
    <source>
        <dbReference type="SAM" id="Coils"/>
    </source>
</evidence>
<dbReference type="InterPro" id="IPR000008">
    <property type="entry name" value="C2_dom"/>
</dbReference>
<dbReference type="OrthoDB" id="2162143at2759"/>
<reference evidence="4" key="2">
    <citation type="submission" date="2007-04" db="EMBL/GenBank/DDBJ databases">
        <title>The genome of the human body louse.</title>
        <authorList>
            <consortium name="The Human Body Louse Genome Consortium"/>
            <person name="Kirkness E."/>
            <person name="Walenz B."/>
            <person name="Hass B."/>
            <person name="Bruggner R."/>
            <person name="Strausberg R."/>
        </authorList>
    </citation>
    <scope>NUCLEOTIDE SEQUENCE</scope>
    <source>
        <strain evidence="4">USDA</strain>
    </source>
</reference>
<reference evidence="4" key="1">
    <citation type="submission" date="2007-04" db="EMBL/GenBank/DDBJ databases">
        <title>Annotation of Pediculus humanus corporis strain USDA.</title>
        <authorList>
            <person name="Kirkness E."/>
            <person name="Hannick L."/>
            <person name="Hass B."/>
            <person name="Bruggner R."/>
            <person name="Lawson D."/>
            <person name="Bidwell S."/>
            <person name="Joardar V."/>
            <person name="Caler E."/>
            <person name="Walenz B."/>
            <person name="Inman J."/>
            <person name="Schobel S."/>
            <person name="Galinsky K."/>
            <person name="Amedeo P."/>
            <person name="Strausberg R."/>
        </authorList>
    </citation>
    <scope>NUCLEOTIDE SEQUENCE</scope>
    <source>
        <strain evidence="4">USDA</strain>
    </source>
</reference>
<dbReference type="InterPro" id="IPR035892">
    <property type="entry name" value="C2_domain_sf"/>
</dbReference>
<dbReference type="OMA" id="NADNIWF"/>
<dbReference type="Pfam" id="PF24656">
    <property type="entry name" value="CEPT76_peptidase"/>
    <property type="match status" value="1"/>
</dbReference>
<dbReference type="HOGENOM" id="CLU_001707_0_0_1"/>
<dbReference type="FunCoup" id="E0VUC2">
    <property type="interactions" value="29"/>
</dbReference>
<keyword evidence="6" id="KW-1185">Reference proteome</keyword>
<dbReference type="Pfam" id="PF15625">
    <property type="entry name" value="CC2D2AN-C2"/>
    <property type="match status" value="1"/>
</dbReference>
<dbReference type="Gene3D" id="2.60.40.150">
    <property type="entry name" value="C2 domain"/>
    <property type="match status" value="1"/>
</dbReference>
<proteinExistence type="predicted"/>
<evidence type="ECO:0000313" key="5">
    <source>
        <dbReference type="EnsemblMetazoa" id="PHUM449050-PA"/>
    </source>
</evidence>
<dbReference type="KEGG" id="phu:Phum_PHUM449050"/>
<dbReference type="GO" id="GO:0035869">
    <property type="term" value="C:ciliary transition zone"/>
    <property type="evidence" value="ECO:0007669"/>
    <property type="project" value="TreeGrafter"/>
</dbReference>
<dbReference type="Proteomes" id="UP000009046">
    <property type="component" value="Unassembled WGS sequence"/>
</dbReference>
<dbReference type="EMBL" id="DS235785">
    <property type="protein sequence ID" value="EEB16978.1"/>
    <property type="molecule type" value="Genomic_DNA"/>
</dbReference>
<dbReference type="eggNOG" id="KOG3639">
    <property type="taxonomic scope" value="Eukaryota"/>
</dbReference>
<dbReference type="InterPro" id="IPR028928">
    <property type="entry name" value="CC2D2AN-C2"/>
</dbReference>